<accession>A0A2K5AT04</accession>
<reference evidence="4" key="1">
    <citation type="submission" date="2018-01" db="EMBL/GenBank/DDBJ databases">
        <authorList>
            <person name="Kerou L M."/>
        </authorList>
    </citation>
    <scope>NUCLEOTIDE SEQUENCE [LARGE SCALE GENOMIC DNA]</scope>
    <source>
        <strain evidence="4">SCU2</strain>
    </source>
</reference>
<organism evidence="3 4">
    <name type="scientific">Candidatus Nitrosocaldus cavascurensis</name>
    <dbReference type="NCBI Taxonomy" id="2058097"/>
    <lineage>
        <taxon>Archaea</taxon>
        <taxon>Nitrososphaerota</taxon>
        <taxon>Nitrososphaeria</taxon>
        <taxon>Candidatus Nitrosocaldales</taxon>
        <taxon>Candidatus Nitrosocaldaceae</taxon>
        <taxon>Candidatus Nitrosocaldus</taxon>
    </lineage>
</organism>
<dbReference type="KEGG" id="ncv:NCAV_1592"/>
<dbReference type="Gene3D" id="3.50.50.60">
    <property type="entry name" value="FAD/NAD(P)-binding domain"/>
    <property type="match status" value="2"/>
</dbReference>
<dbReference type="Gene3D" id="3.30.9.10">
    <property type="entry name" value="D-Amino Acid Oxidase, subunit A, domain 2"/>
    <property type="match status" value="1"/>
</dbReference>
<dbReference type="GO" id="GO:0005737">
    <property type="term" value="C:cytoplasm"/>
    <property type="evidence" value="ECO:0007669"/>
    <property type="project" value="TreeGrafter"/>
</dbReference>
<gene>
    <name evidence="3" type="ORF">NCAV_1592</name>
</gene>
<dbReference type="Proteomes" id="UP000236248">
    <property type="component" value="Chromosome NCAV"/>
</dbReference>
<dbReference type="SUPFAM" id="SSF51905">
    <property type="entry name" value="FAD/NAD(P)-binding domain"/>
    <property type="match status" value="1"/>
</dbReference>
<dbReference type="GO" id="GO:0016491">
    <property type="term" value="F:oxidoreductase activity"/>
    <property type="evidence" value="ECO:0007669"/>
    <property type="project" value="UniProtKB-KW"/>
</dbReference>
<evidence type="ECO:0000313" key="3">
    <source>
        <dbReference type="EMBL" id="SPC34757.1"/>
    </source>
</evidence>
<evidence type="ECO:0000256" key="1">
    <source>
        <dbReference type="ARBA" id="ARBA00023002"/>
    </source>
</evidence>
<dbReference type="PANTHER" id="PTHR13847:SF289">
    <property type="entry name" value="GLYCINE OXIDASE"/>
    <property type="match status" value="1"/>
</dbReference>
<proteinExistence type="predicted"/>
<dbReference type="InterPro" id="IPR036188">
    <property type="entry name" value="FAD/NAD-bd_sf"/>
</dbReference>
<feature type="domain" description="FAD dependent oxidoreductase" evidence="2">
    <location>
        <begin position="5"/>
        <end position="402"/>
    </location>
</feature>
<keyword evidence="1" id="KW-0560">Oxidoreductase</keyword>
<dbReference type="RefSeq" id="WP_148695268.1">
    <property type="nucleotide sequence ID" value="NZ_LT981265.1"/>
</dbReference>
<dbReference type="Pfam" id="PF01266">
    <property type="entry name" value="DAO"/>
    <property type="match status" value="1"/>
</dbReference>
<dbReference type="GeneID" id="41595583"/>
<dbReference type="InterPro" id="IPR006076">
    <property type="entry name" value="FAD-dep_OxRdtase"/>
</dbReference>
<sequence>MHRYDVAIAGGGIIGLTIAYELCMKGFKVAILDGNDARMASSYGNAGYVSPSLGPLSMNIREVEDTARYFANKASAASHDYGKGFMMIKSSVDRINNPMIRMLIRTMALESKDWYARMSSKLGFVYKHSGLLEVYLTRKGLEHRLEQVKHLASILNIPYEVLARDEVHTLEPAVNEVCEGALFYPDDAFVNPRSVMKALRDALTAFGAVFLGNLESIEYDGATTAAVVVNDYNNKVRVRSFKTANASVHASTYIVCTGAYRVEGIDLPVVPARGYMLELRSKDKALPIPEHTILCGEHRVAISVHEDLRITAIFELCSVGSAIVEENFAKLLEWSSRYITFGDDIAIVDKWSGYRPCTPDGLPIIGRVGDYNNYSSNLIVASGHCRLGITLAPTTARLVAELVEGRDHIPDALKPNRYGL</sequence>
<dbReference type="AlphaFoldDB" id="A0A2K5AT04"/>
<keyword evidence="4" id="KW-1185">Reference proteome</keyword>
<dbReference type="PANTHER" id="PTHR13847">
    <property type="entry name" value="SARCOSINE DEHYDROGENASE-RELATED"/>
    <property type="match status" value="1"/>
</dbReference>
<dbReference type="EMBL" id="LT981265">
    <property type="protein sequence ID" value="SPC34757.1"/>
    <property type="molecule type" value="Genomic_DNA"/>
</dbReference>
<evidence type="ECO:0000259" key="2">
    <source>
        <dbReference type="Pfam" id="PF01266"/>
    </source>
</evidence>
<dbReference type="SUPFAM" id="SSF54373">
    <property type="entry name" value="FAD-linked reductases, C-terminal domain"/>
    <property type="match status" value="1"/>
</dbReference>
<evidence type="ECO:0000313" key="4">
    <source>
        <dbReference type="Proteomes" id="UP000236248"/>
    </source>
</evidence>
<name>A0A2K5AT04_9ARCH</name>
<protein>
    <submittedName>
        <fullName evidence="3">Putative D-amino acid dehydrogenase</fullName>
    </submittedName>
</protein>